<evidence type="ECO:0000313" key="3">
    <source>
        <dbReference type="Proteomes" id="UP000825729"/>
    </source>
</evidence>
<dbReference type="EMBL" id="JAINDJ010000003">
    <property type="protein sequence ID" value="KAG9454464.1"/>
    <property type="molecule type" value="Genomic_DNA"/>
</dbReference>
<feature type="domain" description="Retrovirus-related Pol polyprotein from transposon TNT 1-94-like beta-barrel" evidence="1">
    <location>
        <begin position="37"/>
        <end position="85"/>
    </location>
</feature>
<gene>
    <name evidence="2" type="ORF">H6P81_007368</name>
</gene>
<comment type="caution">
    <text evidence="2">The sequence shown here is derived from an EMBL/GenBank/DDBJ whole genome shotgun (WGS) entry which is preliminary data.</text>
</comment>
<organism evidence="2 3">
    <name type="scientific">Aristolochia fimbriata</name>
    <name type="common">White veined hardy Dutchman's pipe vine</name>
    <dbReference type="NCBI Taxonomy" id="158543"/>
    <lineage>
        <taxon>Eukaryota</taxon>
        <taxon>Viridiplantae</taxon>
        <taxon>Streptophyta</taxon>
        <taxon>Embryophyta</taxon>
        <taxon>Tracheophyta</taxon>
        <taxon>Spermatophyta</taxon>
        <taxon>Magnoliopsida</taxon>
        <taxon>Magnoliidae</taxon>
        <taxon>Piperales</taxon>
        <taxon>Aristolochiaceae</taxon>
        <taxon>Aristolochia</taxon>
    </lineage>
</organism>
<dbReference type="Proteomes" id="UP000825729">
    <property type="component" value="Unassembled WGS sequence"/>
</dbReference>
<sequence length="139" mass="14941">MKRQCPKRLKSLKKKGIDVDQASVASDLEKRGDVMSISSACNTVGMGIIKIKMFNGIVRTLANVRYVPELKKNLISLGALDSSGCSFNTTGGIMKVKKGRMVVMKGKKKVGNLYHLIGNTITGGAAVTSCDDKDEATFL</sequence>
<keyword evidence="3" id="KW-1185">Reference proteome</keyword>
<evidence type="ECO:0000313" key="2">
    <source>
        <dbReference type="EMBL" id="KAG9454464.1"/>
    </source>
</evidence>
<dbReference type="Pfam" id="PF22936">
    <property type="entry name" value="Pol_BBD"/>
    <property type="match status" value="1"/>
</dbReference>
<accession>A0AAV7F1B0</accession>
<evidence type="ECO:0000259" key="1">
    <source>
        <dbReference type="Pfam" id="PF22936"/>
    </source>
</evidence>
<dbReference type="InterPro" id="IPR054722">
    <property type="entry name" value="PolX-like_BBD"/>
</dbReference>
<proteinExistence type="predicted"/>
<protein>
    <recommendedName>
        <fullName evidence="1">Retrovirus-related Pol polyprotein from transposon TNT 1-94-like beta-barrel domain-containing protein</fullName>
    </recommendedName>
</protein>
<dbReference type="AlphaFoldDB" id="A0AAV7F1B0"/>
<name>A0AAV7F1B0_ARIFI</name>
<reference evidence="2 3" key="1">
    <citation type="submission" date="2021-07" db="EMBL/GenBank/DDBJ databases">
        <title>The Aristolochia fimbriata genome: insights into angiosperm evolution, floral development and chemical biosynthesis.</title>
        <authorList>
            <person name="Jiao Y."/>
        </authorList>
    </citation>
    <scope>NUCLEOTIDE SEQUENCE [LARGE SCALE GENOMIC DNA]</scope>
    <source>
        <strain evidence="2">IBCAS-2021</strain>
        <tissue evidence="2">Leaf</tissue>
    </source>
</reference>